<dbReference type="STRING" id="360412.LARV_03011"/>
<dbReference type="Pfam" id="PF12732">
    <property type="entry name" value="YtxH"/>
    <property type="match status" value="1"/>
</dbReference>
<dbReference type="Proteomes" id="UP000055060">
    <property type="component" value="Unassembled WGS sequence"/>
</dbReference>
<keyword evidence="2" id="KW-1185">Reference proteome</keyword>
<reference evidence="1" key="1">
    <citation type="submission" date="2015-07" db="EMBL/GenBank/DDBJ databases">
        <title>Draft Genome Sequences of Anaerolinea thermolimosa IMO-1, Bellilinea caldifistulae GOMI-1, Leptolinea tardivitalis YMTK-2, Levilinea saccharolytica KIBI-1,Longilinea arvoryzae KOME-1, Previously Described as Members of the Anaerolineaceae (Chloroflexi).</title>
        <authorList>
            <person name="Sekiguchi Y."/>
            <person name="Ohashi A."/>
            <person name="Matsuura N."/>
            <person name="Tourlousse M.D."/>
        </authorList>
    </citation>
    <scope>NUCLEOTIDE SEQUENCE [LARGE SCALE GENOMIC DNA]</scope>
    <source>
        <strain evidence="1">KOME-1</strain>
    </source>
</reference>
<accession>A0A0S7BMJ2</accession>
<protein>
    <submittedName>
        <fullName evidence="1">YtxH-like protein</fullName>
    </submittedName>
</protein>
<evidence type="ECO:0000313" key="2">
    <source>
        <dbReference type="Proteomes" id="UP000055060"/>
    </source>
</evidence>
<proteinExistence type="predicted"/>
<dbReference type="RefSeq" id="WP_075074414.1">
    <property type="nucleotide sequence ID" value="NZ_DF967972.1"/>
</dbReference>
<dbReference type="AlphaFoldDB" id="A0A0S7BMJ2"/>
<organism evidence="1">
    <name type="scientific">Longilinea arvoryzae</name>
    <dbReference type="NCBI Taxonomy" id="360412"/>
    <lineage>
        <taxon>Bacteria</taxon>
        <taxon>Bacillati</taxon>
        <taxon>Chloroflexota</taxon>
        <taxon>Anaerolineae</taxon>
        <taxon>Anaerolineales</taxon>
        <taxon>Anaerolineaceae</taxon>
        <taxon>Longilinea</taxon>
    </lineage>
</organism>
<evidence type="ECO:0000313" key="1">
    <source>
        <dbReference type="EMBL" id="GAP15227.1"/>
    </source>
</evidence>
<dbReference type="EMBL" id="DF967972">
    <property type="protein sequence ID" value="GAP15227.1"/>
    <property type="molecule type" value="Genomic_DNA"/>
</dbReference>
<name>A0A0S7BMJ2_9CHLR</name>
<gene>
    <name evidence="1" type="ORF">LARV_03011</name>
</gene>
<dbReference type="InterPro" id="IPR024623">
    <property type="entry name" value="YtxH"/>
</dbReference>
<sequence length="69" mass="7489">MRKVGNFLLGALIGGVVGAVSVLLLTPASGADTQNRITSFVRDIEDQVRQAAATRRQEMQVELESLRHP</sequence>